<dbReference type="EMBL" id="JADWND010000013">
    <property type="protein sequence ID" value="MBJ8383294.1"/>
    <property type="molecule type" value="Genomic_DNA"/>
</dbReference>
<comment type="caution">
    <text evidence="11">The sequence shown here is derived from an EMBL/GenBank/DDBJ whole genome shotgun (WGS) entry which is preliminary data.</text>
</comment>
<gene>
    <name evidence="11" type="ORF">I6M88_20290</name>
</gene>
<keyword evidence="5" id="KW-0460">Magnesium</keyword>
<protein>
    <recommendedName>
        <fullName evidence="1">RNA-directed DNA polymerase</fullName>
        <ecNumber evidence="1">2.7.7.49</ecNumber>
    </recommendedName>
</protein>
<dbReference type="InterPro" id="IPR000477">
    <property type="entry name" value="RT_dom"/>
</dbReference>
<evidence type="ECO:0000256" key="3">
    <source>
        <dbReference type="ARBA" id="ARBA00022695"/>
    </source>
</evidence>
<dbReference type="SUPFAM" id="SSF56672">
    <property type="entry name" value="DNA/RNA polymerases"/>
    <property type="match status" value="1"/>
</dbReference>
<keyword evidence="6 11" id="KW-0695">RNA-directed DNA polymerase</keyword>
<evidence type="ECO:0000256" key="4">
    <source>
        <dbReference type="ARBA" id="ARBA00022723"/>
    </source>
</evidence>
<evidence type="ECO:0000256" key="7">
    <source>
        <dbReference type="ARBA" id="ARBA00023118"/>
    </source>
</evidence>
<dbReference type="InterPro" id="IPR051083">
    <property type="entry name" value="GrpII_Intron_Splice-Mob/Def"/>
</dbReference>
<keyword evidence="7" id="KW-0051">Antiviral defense</keyword>
<dbReference type="EC" id="2.7.7.49" evidence="1"/>
<evidence type="ECO:0000256" key="9">
    <source>
        <dbReference type="ARBA" id="ARBA00048173"/>
    </source>
</evidence>
<keyword evidence="12" id="KW-1185">Reference proteome</keyword>
<dbReference type="InterPro" id="IPR000123">
    <property type="entry name" value="Reverse_transcriptase_msDNA"/>
</dbReference>
<evidence type="ECO:0000256" key="5">
    <source>
        <dbReference type="ARBA" id="ARBA00022842"/>
    </source>
</evidence>
<evidence type="ECO:0000256" key="6">
    <source>
        <dbReference type="ARBA" id="ARBA00022918"/>
    </source>
</evidence>
<dbReference type="Pfam" id="PF00078">
    <property type="entry name" value="RVT_1"/>
    <property type="match status" value="1"/>
</dbReference>
<keyword evidence="4" id="KW-0479">Metal-binding</keyword>
<dbReference type="RefSeq" id="WP_200035933.1">
    <property type="nucleotide sequence ID" value="NZ_JADWND010000013.1"/>
</dbReference>
<dbReference type="PANTHER" id="PTHR34047">
    <property type="entry name" value="NUCLEAR INTRON MATURASE 1, MITOCHONDRIAL-RELATED"/>
    <property type="match status" value="1"/>
</dbReference>
<keyword evidence="2" id="KW-0808">Transferase</keyword>
<dbReference type="Proteomes" id="UP000746649">
    <property type="component" value="Unassembled WGS sequence"/>
</dbReference>
<evidence type="ECO:0000256" key="1">
    <source>
        <dbReference type="ARBA" id="ARBA00012493"/>
    </source>
</evidence>
<evidence type="ECO:0000313" key="11">
    <source>
        <dbReference type="EMBL" id="MBJ8383294.1"/>
    </source>
</evidence>
<dbReference type="Gene3D" id="3.30.70.270">
    <property type="match status" value="1"/>
</dbReference>
<comment type="catalytic activity">
    <reaction evidence="9">
        <text>DNA(n) + a 2'-deoxyribonucleoside 5'-triphosphate = DNA(n+1) + diphosphate</text>
        <dbReference type="Rhea" id="RHEA:22508"/>
        <dbReference type="Rhea" id="RHEA-COMP:17339"/>
        <dbReference type="Rhea" id="RHEA-COMP:17340"/>
        <dbReference type="ChEBI" id="CHEBI:33019"/>
        <dbReference type="ChEBI" id="CHEBI:61560"/>
        <dbReference type="ChEBI" id="CHEBI:173112"/>
        <dbReference type="EC" id="2.7.7.49"/>
    </reaction>
</comment>
<dbReference type="CDD" id="cd03487">
    <property type="entry name" value="RT_Bac_retron_II"/>
    <property type="match status" value="1"/>
</dbReference>
<dbReference type="InterPro" id="IPR043128">
    <property type="entry name" value="Rev_trsase/Diguanyl_cyclase"/>
</dbReference>
<reference evidence="11 12" key="1">
    <citation type="submission" date="2020-11" db="EMBL/GenBank/DDBJ databases">
        <title>Enhanced detection system for hospital associated transmission using whole genome sequencing surveillance.</title>
        <authorList>
            <person name="Harrison L.H."/>
            <person name="Van Tyne D."/>
            <person name="Marsh J.W."/>
            <person name="Griffith M.P."/>
            <person name="Snyder D.J."/>
            <person name="Cooper V.S."/>
            <person name="Mustapha M."/>
        </authorList>
    </citation>
    <scope>NUCLEOTIDE SEQUENCE [LARGE SCALE GENOMIC DNA]</scope>
    <source>
        <strain evidence="11 12">CB00117</strain>
    </source>
</reference>
<organism evidence="11 12">
    <name type="scientific">Citrobacter sedlakii</name>
    <dbReference type="NCBI Taxonomy" id="67826"/>
    <lineage>
        <taxon>Bacteria</taxon>
        <taxon>Pseudomonadati</taxon>
        <taxon>Pseudomonadota</taxon>
        <taxon>Gammaproteobacteria</taxon>
        <taxon>Enterobacterales</taxon>
        <taxon>Enterobacteriaceae</taxon>
        <taxon>Citrobacter</taxon>
        <taxon>Citrobacter freundii complex</taxon>
    </lineage>
</organism>
<proteinExistence type="inferred from homology"/>
<sequence length="325" mass="36955">MKTPLPLFFTFTDAEQFLRALSSSLRDRYSAELIRLQGLGLPPLVSWSVLSVAIGVSPQFITSLIKNKSKYYRVFSISKGRGKKKRIIEAPKVSIKIIQSWIAHHLSINQEIGISKNAFAFIPGKNGIYEAASVHCGAKWILSIDLKDFFHTITSDMVTSTLVETGYRADQAAKLSDLLTLHQRLPQGAPSSPVISNLVFRSTDLKINELIDRTGIKYTRYADDLTFSGNDEAFDIEPLKDNVLRLLRSENWVVAEEKLKIARTPNRLKVHGFLVHEDKPRLTRGYRNKIRAYKHLLQSDKIVDKDLDRIKGHVSYSEYIDRLNK</sequence>
<keyword evidence="3" id="KW-0548">Nucleotidyltransferase</keyword>
<evidence type="ECO:0000256" key="8">
    <source>
        <dbReference type="ARBA" id="ARBA00034120"/>
    </source>
</evidence>
<dbReference type="InterPro" id="IPR043502">
    <property type="entry name" value="DNA/RNA_pol_sf"/>
</dbReference>
<dbReference type="PANTHER" id="PTHR34047:SF7">
    <property type="entry name" value="RNA-DIRECTED DNA POLYMERASE"/>
    <property type="match status" value="1"/>
</dbReference>
<accession>A0ABS0ZY78</accession>
<name>A0ABS0ZY78_9ENTR</name>
<dbReference type="PRINTS" id="PR00866">
    <property type="entry name" value="RNADNAPOLMS"/>
</dbReference>
<evidence type="ECO:0000256" key="2">
    <source>
        <dbReference type="ARBA" id="ARBA00022679"/>
    </source>
</evidence>
<comment type="similarity">
    <text evidence="8">Belongs to the bacterial reverse transcriptase family.</text>
</comment>
<dbReference type="PROSITE" id="PS50878">
    <property type="entry name" value="RT_POL"/>
    <property type="match status" value="1"/>
</dbReference>
<dbReference type="GO" id="GO:0003964">
    <property type="term" value="F:RNA-directed DNA polymerase activity"/>
    <property type="evidence" value="ECO:0007669"/>
    <property type="project" value="UniProtKB-KW"/>
</dbReference>
<feature type="domain" description="Reverse transcriptase" evidence="10">
    <location>
        <begin position="58"/>
        <end position="275"/>
    </location>
</feature>
<evidence type="ECO:0000259" key="10">
    <source>
        <dbReference type="PROSITE" id="PS50878"/>
    </source>
</evidence>
<evidence type="ECO:0000313" key="12">
    <source>
        <dbReference type="Proteomes" id="UP000746649"/>
    </source>
</evidence>